<organism evidence="1 2">
    <name type="scientific">Solanum verrucosum</name>
    <dbReference type="NCBI Taxonomy" id="315347"/>
    <lineage>
        <taxon>Eukaryota</taxon>
        <taxon>Viridiplantae</taxon>
        <taxon>Streptophyta</taxon>
        <taxon>Embryophyta</taxon>
        <taxon>Tracheophyta</taxon>
        <taxon>Spermatophyta</taxon>
        <taxon>Magnoliopsida</taxon>
        <taxon>eudicotyledons</taxon>
        <taxon>Gunneridae</taxon>
        <taxon>Pentapetalae</taxon>
        <taxon>asterids</taxon>
        <taxon>lamiids</taxon>
        <taxon>Solanales</taxon>
        <taxon>Solanaceae</taxon>
        <taxon>Solanoideae</taxon>
        <taxon>Solaneae</taxon>
        <taxon>Solanum</taxon>
    </lineage>
</organism>
<sequence>MVMKRVIHFAVCMQDFKLLKSCTIRLGYTVSNCDSSALSCKCSGQRVIVQDRSNDQDQFVENVVTIQVGLSGLSRLLVLRNKKDKMVVLAVLLDVFELST</sequence>
<keyword evidence="2" id="KW-1185">Reference proteome</keyword>
<name>A0AAF0ZZ31_SOLVR</name>
<accession>A0AAF0ZZ31</accession>
<gene>
    <name evidence="1" type="ORF">MTR67_047494</name>
</gene>
<dbReference type="EMBL" id="CP133622">
    <property type="protein sequence ID" value="WMV54109.1"/>
    <property type="molecule type" value="Genomic_DNA"/>
</dbReference>
<evidence type="ECO:0000313" key="2">
    <source>
        <dbReference type="Proteomes" id="UP001234989"/>
    </source>
</evidence>
<evidence type="ECO:0000313" key="1">
    <source>
        <dbReference type="EMBL" id="WMV54109.1"/>
    </source>
</evidence>
<dbReference type="AlphaFoldDB" id="A0AAF0ZZ31"/>
<dbReference type="Proteomes" id="UP001234989">
    <property type="component" value="Chromosome 11"/>
</dbReference>
<proteinExistence type="predicted"/>
<reference evidence="1" key="1">
    <citation type="submission" date="2023-08" db="EMBL/GenBank/DDBJ databases">
        <title>A de novo genome assembly of Solanum verrucosum Schlechtendal, a Mexican diploid species geographically isolated from the other diploid A-genome species in potato relatives.</title>
        <authorList>
            <person name="Hosaka K."/>
        </authorList>
    </citation>
    <scope>NUCLEOTIDE SEQUENCE</scope>
    <source>
        <tissue evidence="1">Young leaves</tissue>
    </source>
</reference>
<protein>
    <submittedName>
        <fullName evidence="1">Uncharacterized protein</fullName>
    </submittedName>
</protein>